<organism evidence="9">
    <name type="scientific">Salvia splendens</name>
    <name type="common">Scarlet sage</name>
    <dbReference type="NCBI Taxonomy" id="180675"/>
    <lineage>
        <taxon>Eukaryota</taxon>
        <taxon>Viridiplantae</taxon>
        <taxon>Streptophyta</taxon>
        <taxon>Embryophyta</taxon>
        <taxon>Tracheophyta</taxon>
        <taxon>Spermatophyta</taxon>
        <taxon>Magnoliopsida</taxon>
        <taxon>eudicotyledons</taxon>
        <taxon>Gunneridae</taxon>
        <taxon>Pentapetalae</taxon>
        <taxon>asterids</taxon>
        <taxon>lamiids</taxon>
        <taxon>Lamiales</taxon>
        <taxon>Lamiaceae</taxon>
        <taxon>Nepetoideae</taxon>
        <taxon>Mentheae</taxon>
        <taxon>Salviinae</taxon>
        <taxon>Salvia</taxon>
        <taxon>Salvia subgen. Calosphace</taxon>
        <taxon>core Calosphace</taxon>
    </lineage>
</organism>
<comment type="caution">
    <text evidence="9">The sequence shown here is derived from an EMBL/GenBank/DDBJ whole genome shotgun (WGS) entry which is preliminary data.</text>
</comment>
<evidence type="ECO:0000256" key="6">
    <source>
        <dbReference type="PROSITE-ProRule" id="PRU00708"/>
    </source>
</evidence>
<dbReference type="GO" id="GO:0003723">
    <property type="term" value="F:RNA binding"/>
    <property type="evidence" value="ECO:0007669"/>
    <property type="project" value="InterPro"/>
</dbReference>
<feature type="compositionally biased region" description="Low complexity" evidence="7">
    <location>
        <begin position="68"/>
        <end position="82"/>
    </location>
</feature>
<evidence type="ECO:0000313" key="9">
    <source>
        <dbReference type="EMBL" id="KAG6406574.1"/>
    </source>
</evidence>
<feature type="repeat" description="PPR" evidence="6">
    <location>
        <begin position="392"/>
        <end position="426"/>
    </location>
</feature>
<dbReference type="GO" id="GO:0008270">
    <property type="term" value="F:zinc ion binding"/>
    <property type="evidence" value="ECO:0007669"/>
    <property type="project" value="InterPro"/>
</dbReference>
<evidence type="ECO:0000256" key="7">
    <source>
        <dbReference type="SAM" id="MobiDB-lite"/>
    </source>
</evidence>
<dbReference type="InterPro" id="IPR032867">
    <property type="entry name" value="DYW_dom"/>
</dbReference>
<dbReference type="FunFam" id="1.25.40.10:FF:000503">
    <property type="entry name" value="Pentatricopeptide repeat-containing protein, mitochondrial"/>
    <property type="match status" value="1"/>
</dbReference>
<reference evidence="9" key="1">
    <citation type="submission" date="2018-01" db="EMBL/GenBank/DDBJ databases">
        <authorList>
            <person name="Mao J.F."/>
        </authorList>
    </citation>
    <scope>NUCLEOTIDE SEQUENCE</scope>
    <source>
        <strain evidence="9">Huo1</strain>
        <tissue evidence="9">Leaf</tissue>
    </source>
</reference>
<comment type="subcellular location">
    <subcellularLocation>
        <location evidence="1">Mitochondrion</location>
    </subcellularLocation>
</comment>
<keyword evidence="4" id="KW-0809">Transit peptide</keyword>
<dbReference type="EMBL" id="PNBA02000012">
    <property type="protein sequence ID" value="KAG6406574.1"/>
    <property type="molecule type" value="Genomic_DNA"/>
</dbReference>
<protein>
    <recommendedName>
        <fullName evidence="8">DYW domain-containing protein</fullName>
    </recommendedName>
</protein>
<feature type="region of interest" description="Disordered" evidence="7">
    <location>
        <begin position="54"/>
        <end position="278"/>
    </location>
</feature>
<evidence type="ECO:0000259" key="8">
    <source>
        <dbReference type="Pfam" id="PF14432"/>
    </source>
</evidence>
<feature type="compositionally biased region" description="Polar residues" evidence="7">
    <location>
        <begin position="139"/>
        <end position="161"/>
    </location>
</feature>
<dbReference type="Proteomes" id="UP000298416">
    <property type="component" value="Unassembled WGS sequence"/>
</dbReference>
<dbReference type="OrthoDB" id="185373at2759"/>
<keyword evidence="10" id="KW-1185">Reference proteome</keyword>
<dbReference type="InterPro" id="IPR046960">
    <property type="entry name" value="PPR_At4g14850-like_plant"/>
</dbReference>
<dbReference type="PROSITE" id="PS51375">
    <property type="entry name" value="PPR"/>
    <property type="match status" value="1"/>
</dbReference>
<dbReference type="PANTHER" id="PTHR47926:SF353">
    <property type="entry name" value="DYW DOMAIN-CONTAINING PROTEIN"/>
    <property type="match status" value="1"/>
</dbReference>
<feature type="compositionally biased region" description="Polar residues" evidence="7">
    <location>
        <begin position="229"/>
        <end position="247"/>
    </location>
</feature>
<dbReference type="NCBIfam" id="TIGR00756">
    <property type="entry name" value="PPR"/>
    <property type="match status" value="1"/>
</dbReference>
<gene>
    <name evidence="9" type="ORF">SASPL_134178</name>
</gene>
<evidence type="ECO:0000256" key="3">
    <source>
        <dbReference type="ARBA" id="ARBA00022737"/>
    </source>
</evidence>
<evidence type="ECO:0000256" key="1">
    <source>
        <dbReference type="ARBA" id="ARBA00004173"/>
    </source>
</evidence>
<dbReference type="Pfam" id="PF01535">
    <property type="entry name" value="PPR"/>
    <property type="match status" value="2"/>
</dbReference>
<comment type="similarity">
    <text evidence="2">Belongs to the PPR family. PCMP-H subfamily.</text>
</comment>
<evidence type="ECO:0000256" key="2">
    <source>
        <dbReference type="ARBA" id="ARBA00006643"/>
    </source>
</evidence>
<proteinExistence type="inferred from homology"/>
<evidence type="ECO:0000313" key="10">
    <source>
        <dbReference type="Proteomes" id="UP000298416"/>
    </source>
</evidence>
<evidence type="ECO:0000256" key="4">
    <source>
        <dbReference type="ARBA" id="ARBA00022946"/>
    </source>
</evidence>
<dbReference type="AlphaFoldDB" id="A0A8X8ZJU1"/>
<dbReference type="InterPro" id="IPR011990">
    <property type="entry name" value="TPR-like_helical_dom_sf"/>
</dbReference>
<keyword evidence="5" id="KW-0496">Mitochondrion</keyword>
<feature type="compositionally biased region" description="Low complexity" evidence="7">
    <location>
        <begin position="120"/>
        <end position="129"/>
    </location>
</feature>
<dbReference type="GO" id="GO:0005739">
    <property type="term" value="C:mitochondrion"/>
    <property type="evidence" value="ECO:0007669"/>
    <property type="project" value="UniProtKB-SubCell"/>
</dbReference>
<feature type="compositionally biased region" description="Polar residues" evidence="7">
    <location>
        <begin position="176"/>
        <end position="219"/>
    </location>
</feature>
<dbReference type="GO" id="GO:0009451">
    <property type="term" value="P:RNA modification"/>
    <property type="evidence" value="ECO:0007669"/>
    <property type="project" value="InterPro"/>
</dbReference>
<evidence type="ECO:0000256" key="5">
    <source>
        <dbReference type="ARBA" id="ARBA00023128"/>
    </source>
</evidence>
<feature type="compositionally biased region" description="Low complexity" evidence="7">
    <location>
        <begin position="164"/>
        <end position="175"/>
    </location>
</feature>
<keyword evidence="3" id="KW-0677">Repeat</keyword>
<dbReference type="Pfam" id="PF14432">
    <property type="entry name" value="DYW_deaminase"/>
    <property type="match status" value="1"/>
</dbReference>
<feature type="domain" description="DYW" evidence="8">
    <location>
        <begin position="579"/>
        <end position="670"/>
    </location>
</feature>
<name>A0A8X8ZJU1_SALSN</name>
<accession>A0A8X8ZJU1</accession>
<sequence length="670" mass="74618">MASPLSSIFRARFSFTATYYIYMVRFSPPFISISKTLIRHPAIRALSTSAYPSDFHHPDAHSSAPSFNHNQNPGNQSSPQNNDFGNHPGGQRNNNFQNNQGYDAGYGNRNGGVSRGYPNQGSFSSSQGGNPRPNFPDQGFQQNQRYPPNQGYAPNSGTNLVKDNVNQWGNNQNQGLRPNSNGQNLGYAPNSNPNLVRDNVNQHQRSNGQNQGYAANPTPNLERGYPQQGGFQNQGYPQNSNRVQNYPSGGGGVNQGGNRYNAQPQQQHQNQWGSHGQAAANDNRVPAIRDQAASAVVTPVVDLLSLSREGKVKEAIEHMDQGVLADAECFSLLFQSCGNSKKFEEAKKVHDYFLRSVHRGDLELINKVLDMYSKCGSMTDAQRVFDHMVDRNMDSWHLMINGYAVNGLGDDGLALFEQMKTTGLTPNGETFLAVLEACANADAIEEGFIYFDSMKTDYGISPGIEHYVGLLGVLGKLGHLAEAQGYIESLPFEPTAVFWEALMNYARIHGDIELEDHAEELLVSLDPSKAVKNKIPTPPPKKHSRLNMLVGRNRILEFRNPTLYKDEEKIMAANKPQAYVPDTRYVLHDIDQEAKEQALLYHSERLAIAYGLISTPARQTLRIIKNLRVCGDCHNAIKIMSRVVGRELIVRDNKRFHHFKDGKCSCNDYW</sequence>
<dbReference type="Gene3D" id="1.25.40.10">
    <property type="entry name" value="Tetratricopeptide repeat domain"/>
    <property type="match status" value="2"/>
</dbReference>
<dbReference type="PANTHER" id="PTHR47926">
    <property type="entry name" value="PENTATRICOPEPTIDE REPEAT-CONTAINING PROTEIN"/>
    <property type="match status" value="1"/>
</dbReference>
<feature type="compositionally biased region" description="Low complexity" evidence="7">
    <location>
        <begin position="89"/>
        <end position="101"/>
    </location>
</feature>
<reference evidence="9" key="2">
    <citation type="submission" date="2020-08" db="EMBL/GenBank/DDBJ databases">
        <title>Plant Genome Project.</title>
        <authorList>
            <person name="Zhang R.-G."/>
        </authorList>
    </citation>
    <scope>NUCLEOTIDE SEQUENCE</scope>
    <source>
        <strain evidence="9">Huo1</strain>
        <tissue evidence="9">Leaf</tissue>
    </source>
</reference>
<dbReference type="InterPro" id="IPR002885">
    <property type="entry name" value="PPR_rpt"/>
</dbReference>
<feature type="compositionally biased region" description="Low complexity" evidence="7">
    <location>
        <begin position="263"/>
        <end position="277"/>
    </location>
</feature>